<dbReference type="Proteomes" id="UP001165080">
    <property type="component" value="Unassembled WGS sequence"/>
</dbReference>
<evidence type="ECO:0000313" key="2">
    <source>
        <dbReference type="EMBL" id="GLC62477.1"/>
    </source>
</evidence>
<keyword evidence="1" id="KW-0812">Transmembrane</keyword>
<sequence length="202" mass="21482">MRVPFCAPRLPPTLGGSVANVDVDAGAVGCDIRPAGGLSIPTVGQLIRRALPTSAVAVISFPALAWFLPDAAPELLWFLATLAVFGLLMLVHYFAQAPRPRFNKKVSRVRWQGALSSAPKFRIVPSDPDVRTAAGLAACAIVEGLVVMVAVLLGMFLGELVRPEFPWVLASCGALGVAIGSAFRIRRAWCYLHVLHAGSRSD</sequence>
<comment type="caution">
    <text evidence="2">The sequence shown here is derived from an EMBL/GenBank/DDBJ whole genome shotgun (WGS) entry which is preliminary data.</text>
</comment>
<name>A0A9W6C244_9CHLO</name>
<evidence type="ECO:0000256" key="1">
    <source>
        <dbReference type="SAM" id="Phobius"/>
    </source>
</evidence>
<keyword evidence="1" id="KW-1133">Transmembrane helix</keyword>
<reference evidence="2 3" key="1">
    <citation type="journal article" date="2023" name="Commun. Biol.">
        <title>Reorganization of the ancestral sex-determining regions during the evolution of trioecy in Pleodorina starrii.</title>
        <authorList>
            <person name="Takahashi K."/>
            <person name="Suzuki S."/>
            <person name="Kawai-Toyooka H."/>
            <person name="Yamamoto K."/>
            <person name="Hamaji T."/>
            <person name="Ootsuki R."/>
            <person name="Yamaguchi H."/>
            <person name="Kawachi M."/>
            <person name="Higashiyama T."/>
            <person name="Nozaki H."/>
        </authorList>
    </citation>
    <scope>NUCLEOTIDE SEQUENCE [LARGE SCALE GENOMIC DNA]</scope>
    <source>
        <strain evidence="2 3">NIES-4479</strain>
    </source>
</reference>
<feature type="transmembrane region" description="Helical" evidence="1">
    <location>
        <begin position="75"/>
        <end position="95"/>
    </location>
</feature>
<keyword evidence="1" id="KW-0472">Membrane</keyword>
<evidence type="ECO:0000313" key="3">
    <source>
        <dbReference type="Proteomes" id="UP001165080"/>
    </source>
</evidence>
<feature type="transmembrane region" description="Helical" evidence="1">
    <location>
        <begin position="50"/>
        <end position="69"/>
    </location>
</feature>
<organism evidence="2 3">
    <name type="scientific">Pleodorina starrii</name>
    <dbReference type="NCBI Taxonomy" id="330485"/>
    <lineage>
        <taxon>Eukaryota</taxon>
        <taxon>Viridiplantae</taxon>
        <taxon>Chlorophyta</taxon>
        <taxon>core chlorophytes</taxon>
        <taxon>Chlorophyceae</taxon>
        <taxon>CS clade</taxon>
        <taxon>Chlamydomonadales</taxon>
        <taxon>Volvocaceae</taxon>
        <taxon>Pleodorina</taxon>
    </lineage>
</organism>
<accession>A0A9W6C244</accession>
<gene>
    <name evidence="2" type="primary">PLESTB003600</name>
    <name evidence="2" type="ORF">PLESTB_001904000</name>
</gene>
<proteinExistence type="predicted"/>
<protein>
    <submittedName>
        <fullName evidence="2">Uncharacterized protein</fullName>
    </submittedName>
</protein>
<keyword evidence="3" id="KW-1185">Reference proteome</keyword>
<feature type="transmembrane region" description="Helical" evidence="1">
    <location>
        <begin position="165"/>
        <end position="183"/>
    </location>
</feature>
<dbReference type="AlphaFoldDB" id="A0A9W6C244"/>
<dbReference type="EMBL" id="BRXU01000066">
    <property type="protein sequence ID" value="GLC62477.1"/>
    <property type="molecule type" value="Genomic_DNA"/>
</dbReference>
<feature type="transmembrane region" description="Helical" evidence="1">
    <location>
        <begin position="130"/>
        <end position="153"/>
    </location>
</feature>